<dbReference type="Proteomes" id="UP001148662">
    <property type="component" value="Unassembled WGS sequence"/>
</dbReference>
<comment type="caution">
    <text evidence="1">The sequence shown here is derived from an EMBL/GenBank/DDBJ whole genome shotgun (WGS) entry which is preliminary data.</text>
</comment>
<sequence>MYPGQRPRPDRDHSRLAWENSWAQDLDEFYSPQRPLSSYRRFVDLPISKPLLETVDTEITRQHRMVREICDLQTELVHAVVNKWTNDDFEKKWKRADEGRRKDVILEGIVRACKCVDWMESKRGLCPDITLRVLSSSNGDGYLQVLRKIMPHTPPSSSFVIIEPIHVPHPIIDHMLHLTDIESQQAGYRVWTRTSQLSRTYFITMTVWNIFLTFYGEVEEYATAKVGDKPNKDVRDALRRAYGKREYRTLAKELKEARKEQHRACWRCGKPENSPSLNGQRLQSCSKCSKIGRQVLYCSRDCQVQDWKNGIPRPHRDICGKTSLAGAAAESSSASASHTLRAEDQLAAGCVPEPDPKFKRSPALLHQLSFLQQPPYVDYTIIFPHPDPDQGVMIPMPEEKVLFLSARTRALRTGDPRAVRIMYDLLKPWAARLSVSESKLQAQLEREFEIVLDGGKHEPDDAFIDSLLSPPEEERKAIAISIDAAAGKRGSELS</sequence>
<proteinExistence type="predicted"/>
<protein>
    <submittedName>
        <fullName evidence="1">Uncharacterized protein</fullName>
    </submittedName>
</protein>
<evidence type="ECO:0000313" key="2">
    <source>
        <dbReference type="Proteomes" id="UP001148662"/>
    </source>
</evidence>
<keyword evidence="2" id="KW-1185">Reference proteome</keyword>
<reference evidence="1" key="1">
    <citation type="submission" date="2022-07" db="EMBL/GenBank/DDBJ databases">
        <title>Genome Sequence of Phlebia brevispora.</title>
        <authorList>
            <person name="Buettner E."/>
        </authorList>
    </citation>
    <scope>NUCLEOTIDE SEQUENCE</scope>
    <source>
        <strain evidence="1">MPL23</strain>
    </source>
</reference>
<organism evidence="1 2">
    <name type="scientific">Phlebia brevispora</name>
    <dbReference type="NCBI Taxonomy" id="194682"/>
    <lineage>
        <taxon>Eukaryota</taxon>
        <taxon>Fungi</taxon>
        <taxon>Dikarya</taxon>
        <taxon>Basidiomycota</taxon>
        <taxon>Agaricomycotina</taxon>
        <taxon>Agaricomycetes</taxon>
        <taxon>Polyporales</taxon>
        <taxon>Meruliaceae</taxon>
        <taxon>Phlebia</taxon>
    </lineage>
</organism>
<name>A0ACC1T4R5_9APHY</name>
<accession>A0ACC1T4R5</accession>
<dbReference type="EMBL" id="JANHOG010000584">
    <property type="protein sequence ID" value="KAJ3553055.1"/>
    <property type="molecule type" value="Genomic_DNA"/>
</dbReference>
<gene>
    <name evidence="1" type="ORF">NM688_g3822</name>
</gene>
<evidence type="ECO:0000313" key="1">
    <source>
        <dbReference type="EMBL" id="KAJ3553055.1"/>
    </source>
</evidence>